<comment type="caution">
    <text evidence="1">The sequence shown here is derived from an EMBL/GenBank/DDBJ whole genome shotgun (WGS) entry which is preliminary data.</text>
</comment>
<sequence length="133" mass="15098">MVDIINLGEEPRSLESKSVNLADKHIQTVNESQIKQKMQENQGLNFEKQPLVQKLKAANQFHPKRKHNRIIGTGDANKINITGVRQFGHLHVCKLDPNIGEAEVNEYLIKMVLTMCDASNWVPGDWMNILPSE</sequence>
<dbReference type="Proteomes" id="UP001431783">
    <property type="component" value="Unassembled WGS sequence"/>
</dbReference>
<keyword evidence="2" id="KW-1185">Reference proteome</keyword>
<accession>A0AAW1UFI7</accession>
<evidence type="ECO:0000313" key="2">
    <source>
        <dbReference type="Proteomes" id="UP001431783"/>
    </source>
</evidence>
<dbReference type="AlphaFoldDB" id="A0AAW1UFI7"/>
<evidence type="ECO:0000313" key="1">
    <source>
        <dbReference type="EMBL" id="KAK9879561.1"/>
    </source>
</evidence>
<protein>
    <submittedName>
        <fullName evidence="1">Uncharacterized protein</fullName>
    </submittedName>
</protein>
<reference evidence="1 2" key="1">
    <citation type="submission" date="2023-03" db="EMBL/GenBank/DDBJ databases">
        <title>Genome insight into feeding habits of ladybird beetles.</title>
        <authorList>
            <person name="Li H.-S."/>
            <person name="Huang Y.-H."/>
            <person name="Pang H."/>
        </authorList>
    </citation>
    <scope>NUCLEOTIDE SEQUENCE [LARGE SCALE GENOMIC DNA]</scope>
    <source>
        <strain evidence="1">SYSU_2023b</strain>
        <tissue evidence="1">Whole body</tissue>
    </source>
</reference>
<name>A0AAW1UFI7_9CUCU</name>
<organism evidence="1 2">
    <name type="scientific">Henosepilachna vigintioctopunctata</name>
    <dbReference type="NCBI Taxonomy" id="420089"/>
    <lineage>
        <taxon>Eukaryota</taxon>
        <taxon>Metazoa</taxon>
        <taxon>Ecdysozoa</taxon>
        <taxon>Arthropoda</taxon>
        <taxon>Hexapoda</taxon>
        <taxon>Insecta</taxon>
        <taxon>Pterygota</taxon>
        <taxon>Neoptera</taxon>
        <taxon>Endopterygota</taxon>
        <taxon>Coleoptera</taxon>
        <taxon>Polyphaga</taxon>
        <taxon>Cucujiformia</taxon>
        <taxon>Coccinelloidea</taxon>
        <taxon>Coccinellidae</taxon>
        <taxon>Epilachninae</taxon>
        <taxon>Epilachnini</taxon>
        <taxon>Henosepilachna</taxon>
    </lineage>
</organism>
<dbReference type="EMBL" id="JARQZJ010000062">
    <property type="protein sequence ID" value="KAK9879561.1"/>
    <property type="molecule type" value="Genomic_DNA"/>
</dbReference>
<gene>
    <name evidence="1" type="ORF">WA026_006630</name>
</gene>
<proteinExistence type="predicted"/>